<feature type="transmembrane region" description="Helical" evidence="20">
    <location>
        <begin position="647"/>
        <end position="668"/>
    </location>
</feature>
<keyword evidence="15 16" id="KW-0456">Lyase</keyword>
<feature type="binding site" evidence="17">
    <location>
        <begin position="1007"/>
        <end position="1009"/>
    </location>
    <ligand>
        <name>ATP</name>
        <dbReference type="ChEBI" id="CHEBI:30616"/>
    </ligand>
</feature>
<evidence type="ECO:0000256" key="11">
    <source>
        <dbReference type="ARBA" id="ARBA00022989"/>
    </source>
</evidence>
<feature type="binding site" evidence="18">
    <location>
        <position position="326"/>
    </location>
    <ligand>
        <name>Mg(2+)</name>
        <dbReference type="ChEBI" id="CHEBI:18420"/>
        <label>1</label>
        <note>catalytic</note>
    </ligand>
</feature>
<evidence type="ECO:0000256" key="4">
    <source>
        <dbReference type="ARBA" id="ARBA00012201"/>
    </source>
</evidence>
<feature type="binding site" evidence="17">
    <location>
        <position position="370"/>
    </location>
    <ligand>
        <name>ATP</name>
        <dbReference type="ChEBI" id="CHEBI:30616"/>
    </ligand>
</feature>
<evidence type="ECO:0000256" key="5">
    <source>
        <dbReference type="ARBA" id="ARBA00022692"/>
    </source>
</evidence>
<dbReference type="GO" id="GO:0006171">
    <property type="term" value="P:cAMP biosynthetic process"/>
    <property type="evidence" value="ECO:0007669"/>
    <property type="project" value="UniProtKB-KW"/>
</dbReference>
<dbReference type="InterPro" id="IPR032628">
    <property type="entry name" value="AC_N"/>
</dbReference>
<feature type="transmembrane region" description="Helical" evidence="20">
    <location>
        <begin position="152"/>
        <end position="170"/>
    </location>
</feature>
<dbReference type="InParanoid" id="E0VG99"/>
<dbReference type="PANTHER" id="PTHR45627">
    <property type="entry name" value="ADENYLATE CYCLASE TYPE 1"/>
    <property type="match status" value="1"/>
</dbReference>
<dbReference type="Pfam" id="PF16214">
    <property type="entry name" value="AC_N"/>
    <property type="match status" value="1"/>
</dbReference>
<comment type="similarity">
    <text evidence="16 19">Belongs to the adenylyl cyclase class-4/guanylyl cyclase family.</text>
</comment>
<dbReference type="InterPro" id="IPR018297">
    <property type="entry name" value="A/G_cyclase_CS"/>
</dbReference>
<accession>E0VG99</accession>
<dbReference type="GeneID" id="8236798"/>
<dbReference type="EMBL" id="AAZO01002050">
    <property type="status" value="NOT_ANNOTATED_CDS"/>
    <property type="molecule type" value="Genomic_DNA"/>
</dbReference>
<keyword evidence="12 16" id="KW-0115">cAMP biosynthesis</keyword>
<evidence type="ECO:0000256" key="15">
    <source>
        <dbReference type="ARBA" id="ARBA00023239"/>
    </source>
</evidence>
<dbReference type="CDD" id="cd07302">
    <property type="entry name" value="CHD"/>
    <property type="match status" value="2"/>
</dbReference>
<dbReference type="GO" id="GO:0004016">
    <property type="term" value="F:adenylate cyclase activity"/>
    <property type="evidence" value="ECO:0007669"/>
    <property type="project" value="UniProtKB-EC"/>
</dbReference>
<dbReference type="VEuPathDB" id="VectorBase:PHUM176700"/>
<evidence type="ECO:0000256" key="1">
    <source>
        <dbReference type="ARBA" id="ARBA00001593"/>
    </source>
</evidence>
<feature type="transmembrane region" description="Helical" evidence="20">
    <location>
        <begin position="99"/>
        <end position="117"/>
    </location>
</feature>
<evidence type="ECO:0000256" key="3">
    <source>
        <dbReference type="ARBA" id="ARBA00004141"/>
    </source>
</evidence>
<feature type="transmembrane region" description="Helical" evidence="20">
    <location>
        <begin position="768"/>
        <end position="788"/>
    </location>
</feature>
<evidence type="ECO:0000256" key="19">
    <source>
        <dbReference type="RuleBase" id="RU000405"/>
    </source>
</evidence>
<comment type="subcellular location">
    <subcellularLocation>
        <location evidence="3">Membrane</location>
        <topology evidence="3">Multi-pass membrane protein</topology>
    </subcellularLocation>
</comment>
<gene>
    <name evidence="23" type="primary">8236798</name>
    <name evidence="22" type="ORF">Phum_PHUM176700</name>
</gene>
<dbReference type="SMART" id="SM00044">
    <property type="entry name" value="CYCc"/>
    <property type="match status" value="2"/>
</dbReference>
<comment type="function">
    <text evidence="16">Catalyzes the formation of the signaling molecule cAMP in response to G-protein signaling.</text>
</comment>
<evidence type="ECO:0000256" key="8">
    <source>
        <dbReference type="ARBA" id="ARBA00022741"/>
    </source>
</evidence>
<dbReference type="FunCoup" id="E0VG99">
    <property type="interactions" value="57"/>
</dbReference>
<dbReference type="Pfam" id="PF06327">
    <property type="entry name" value="Adcy_cons_dom"/>
    <property type="match status" value="1"/>
</dbReference>
<dbReference type="GO" id="GO:0046872">
    <property type="term" value="F:metal ion binding"/>
    <property type="evidence" value="ECO:0007669"/>
    <property type="project" value="UniProtKB-KW"/>
</dbReference>
<feature type="binding site" evidence="18">
    <location>
        <position position="283"/>
    </location>
    <ligand>
        <name>Mg(2+)</name>
        <dbReference type="ChEBI" id="CHEBI:18420"/>
        <label>2</label>
        <note>catalytic</note>
    </ligand>
</feature>
<dbReference type="OMA" id="HRTIFIC"/>
<feature type="binding site" evidence="17">
    <location>
        <begin position="324"/>
        <end position="326"/>
    </location>
    <ligand>
        <name>ATP</name>
        <dbReference type="ChEBI" id="CHEBI:30616"/>
    </ligand>
</feature>
<keyword evidence="9 16" id="KW-0067">ATP-binding</keyword>
<feature type="binding site" evidence="17">
    <location>
        <begin position="1014"/>
        <end position="1018"/>
    </location>
    <ligand>
        <name>ATP</name>
        <dbReference type="ChEBI" id="CHEBI:30616"/>
    </ligand>
</feature>
<evidence type="ECO:0000256" key="14">
    <source>
        <dbReference type="ARBA" id="ARBA00023180"/>
    </source>
</evidence>
<dbReference type="PROSITE" id="PS00452">
    <property type="entry name" value="GUANYLATE_CYCLASE_1"/>
    <property type="match status" value="2"/>
</dbReference>
<evidence type="ECO:0000256" key="13">
    <source>
        <dbReference type="ARBA" id="ARBA00023136"/>
    </source>
</evidence>
<comment type="cofactor">
    <cofactor evidence="18">
        <name>Mg(2+)</name>
        <dbReference type="ChEBI" id="CHEBI:18420"/>
    </cofactor>
    <cofactor evidence="18">
        <name>Mn(2+)</name>
        <dbReference type="ChEBI" id="CHEBI:29035"/>
    </cofactor>
    <text evidence="18">Binds 2 magnesium ions per subunit. Is also active with manganese (in vitro).</text>
</comment>
<feature type="binding site" evidence="18">
    <location>
        <position position="282"/>
    </location>
    <ligand>
        <name>Mg(2+)</name>
        <dbReference type="ChEBI" id="CHEBI:18420"/>
        <label>1</label>
        <note>catalytic</note>
    </ligand>
</feature>
<dbReference type="Gene3D" id="3.30.70.1230">
    <property type="entry name" value="Nucleotide cyclase"/>
    <property type="match status" value="2"/>
</dbReference>
<dbReference type="GO" id="GO:0005886">
    <property type="term" value="C:plasma membrane"/>
    <property type="evidence" value="ECO:0007669"/>
    <property type="project" value="InterPro"/>
</dbReference>
<evidence type="ECO:0000256" key="17">
    <source>
        <dbReference type="PIRSR" id="PIRSR039050-50"/>
    </source>
</evidence>
<keyword evidence="14" id="KW-0325">Glycoprotein</keyword>
<dbReference type="HOGENOM" id="CLU_001072_2_4_1"/>
<dbReference type="Proteomes" id="UP000009046">
    <property type="component" value="Unassembled WGS sequence"/>
</dbReference>
<dbReference type="InterPro" id="IPR029787">
    <property type="entry name" value="Nucleotide_cyclase"/>
</dbReference>
<keyword evidence="11 20" id="KW-1133">Transmembrane helix</keyword>
<reference evidence="23" key="3">
    <citation type="submission" date="2021-02" db="UniProtKB">
        <authorList>
            <consortium name="EnsemblMetazoa"/>
        </authorList>
    </citation>
    <scope>IDENTIFICATION</scope>
    <source>
        <strain evidence="23">USDA</strain>
    </source>
</reference>
<dbReference type="FunFam" id="3.30.70.1230:FF:000006">
    <property type="entry name" value="Adenylate cyclase"/>
    <property type="match status" value="1"/>
</dbReference>
<dbReference type="Pfam" id="PF00211">
    <property type="entry name" value="Guanylate_cyc"/>
    <property type="match status" value="2"/>
</dbReference>
<dbReference type="FunFam" id="3.30.70.1230:FF:000002">
    <property type="entry name" value="Adenylate cyclase"/>
    <property type="match status" value="1"/>
</dbReference>
<evidence type="ECO:0000313" key="24">
    <source>
        <dbReference type="Proteomes" id="UP000009046"/>
    </source>
</evidence>
<evidence type="ECO:0000256" key="7">
    <source>
        <dbReference type="ARBA" id="ARBA00022737"/>
    </source>
</evidence>
<dbReference type="EnsemblMetazoa" id="PHUM176700-RA">
    <property type="protein sequence ID" value="PHUM176700-PA"/>
    <property type="gene ID" value="PHUM176700"/>
</dbReference>
<feature type="transmembrane region" description="Helical" evidence="20">
    <location>
        <begin position="800"/>
        <end position="817"/>
    </location>
</feature>
<organism>
    <name type="scientific">Pediculus humanus subsp. corporis</name>
    <name type="common">Body louse</name>
    <dbReference type="NCBI Taxonomy" id="121224"/>
    <lineage>
        <taxon>Eukaryota</taxon>
        <taxon>Metazoa</taxon>
        <taxon>Ecdysozoa</taxon>
        <taxon>Arthropoda</taxon>
        <taxon>Hexapoda</taxon>
        <taxon>Insecta</taxon>
        <taxon>Pterygota</taxon>
        <taxon>Neoptera</taxon>
        <taxon>Paraneoptera</taxon>
        <taxon>Psocodea</taxon>
        <taxon>Troctomorpha</taxon>
        <taxon>Phthiraptera</taxon>
        <taxon>Anoplura</taxon>
        <taxon>Pediculidae</taxon>
        <taxon>Pediculus</taxon>
    </lineage>
</organism>
<keyword evidence="8 16" id="KW-0547">Nucleotide-binding</keyword>
<keyword evidence="24" id="KW-1185">Reference proteome</keyword>
<feature type="transmembrane region" description="Helical" evidence="20">
    <location>
        <begin position="69"/>
        <end position="93"/>
    </location>
</feature>
<proteinExistence type="inferred from homology"/>
<dbReference type="GO" id="GO:0005524">
    <property type="term" value="F:ATP binding"/>
    <property type="evidence" value="ECO:0007669"/>
    <property type="project" value="UniProtKB-UniRule"/>
</dbReference>
<dbReference type="OrthoDB" id="60033at2759"/>
<evidence type="ECO:0000313" key="22">
    <source>
        <dbReference type="EMBL" id="EEB12405.1"/>
    </source>
</evidence>
<dbReference type="PROSITE" id="PS50125">
    <property type="entry name" value="GUANYLATE_CYCLASE_2"/>
    <property type="match status" value="2"/>
</dbReference>
<name>E0VG99_PEDHC</name>
<evidence type="ECO:0000313" key="23">
    <source>
        <dbReference type="EnsemblMetazoa" id="PHUM176700-PA"/>
    </source>
</evidence>
<keyword evidence="10 16" id="KW-0460">Magnesium</keyword>
<feature type="binding site" evidence="17">
    <location>
        <position position="1054"/>
    </location>
    <ligand>
        <name>ATP</name>
        <dbReference type="ChEBI" id="CHEBI:30616"/>
    </ligand>
</feature>
<evidence type="ECO:0000256" key="16">
    <source>
        <dbReference type="PIRNR" id="PIRNR039050"/>
    </source>
</evidence>
<feature type="transmembrane region" description="Helical" evidence="20">
    <location>
        <begin position="601"/>
        <end position="622"/>
    </location>
</feature>
<keyword evidence="7" id="KW-0677">Repeat</keyword>
<dbReference type="GO" id="GO:0035556">
    <property type="term" value="P:intracellular signal transduction"/>
    <property type="evidence" value="ECO:0007669"/>
    <property type="project" value="InterPro"/>
</dbReference>
<dbReference type="KEGG" id="phu:Phum_PHUM176700"/>
<dbReference type="AlphaFoldDB" id="E0VG99"/>
<feature type="transmembrane region" description="Helical" evidence="20">
    <location>
        <begin position="182"/>
        <end position="199"/>
    </location>
</feature>
<reference evidence="22" key="2">
    <citation type="submission" date="2007-04" db="EMBL/GenBank/DDBJ databases">
        <title>The genome of the human body louse.</title>
        <authorList>
            <consortium name="The Human Body Louse Genome Consortium"/>
            <person name="Kirkness E."/>
            <person name="Walenz B."/>
            <person name="Hass B."/>
            <person name="Bruggner R."/>
            <person name="Strausberg R."/>
        </authorList>
    </citation>
    <scope>NUCLEOTIDE SEQUENCE</scope>
    <source>
        <strain evidence="22">USDA</strain>
    </source>
</reference>
<evidence type="ECO:0000256" key="6">
    <source>
        <dbReference type="ARBA" id="ARBA00022723"/>
    </source>
</evidence>
<dbReference type="EC" id="4.6.1.1" evidence="4 16"/>
<evidence type="ECO:0000256" key="10">
    <source>
        <dbReference type="ARBA" id="ARBA00022842"/>
    </source>
</evidence>
<feature type="binding site" evidence="18">
    <location>
        <position position="282"/>
    </location>
    <ligand>
        <name>Mg(2+)</name>
        <dbReference type="ChEBI" id="CHEBI:18420"/>
        <label>2</label>
        <note>catalytic</note>
    </ligand>
</feature>
<dbReference type="SUPFAM" id="SSF55073">
    <property type="entry name" value="Nucleotide cyclase"/>
    <property type="match status" value="2"/>
</dbReference>
<sequence>MWNEGPIYKGVYCPTLSNNFQESHFELAYQRYSHRQRQNALILVNLVDIAIKLILLGEKQTHTHTRTKCVQAITWTIFSLFANVIVCFLGWWRCFANNYLQWAALLTWILLNIEGCLANGLGLRANNYLVWYVLFIIFVTYAMLPLQLRWCILAGVFTSLLHTFLIALYVNPVRENRILSQVLANICTYWAINFAGMYTKYLTDRSQRKAFIETYKSMETRYKTQQENNKQEKLLLSVLPDFVAKEMIKDIAKEEEKGDFIPSQFHKIYIHRYENVSILFADIKGFTALASTCSAQELVRILNDLFARFDHIAHLTHCLRIKLLGDCYYCVSGLPRARTDHAICCVEMGLQMIEAIKIVNQNAQVNLNMRIGVHSGSVLCGVLGLRKWQFDVWSHDVTLANKMEAGGLPGRVHISKSTLNCLNDVYEVEPGNGGSRDNYLKEHNVETFFIKQTHQPSSCKQLFEKFLRPRLWSEDEKISTNFKRKYNNQYNGCRKYHLKMFLSTSSDENDEIEEIEDAGSEKQKANNVPLSEQLDEIIDQSIEIASNKKMKSANISVWSLKFKDFAQTKEDMFKSNMLCCFIIWIFVIILQLIIVQNINLLFVLTLSLGSGILTFSMVLVISDEFSTFPKILQKMSTSLVEHKDRRTAFTCFIILVMAASSSVTLTAFSQKSKNVTESNSFLTSNVVKVIEPSESILLPGNRSNTIININVIAIIEKNQEENYDLEVNEFYTDSKEWQRRKSQYLVFSWVLCLIALATFLKLNFIVKTILSVILVTGFSVLIIFFEIFCSESNSDKFQAWEMFILLCVFLVVVNYHGRLVDITSRLDFLWKQVAERELQDMTETRQNNSQLLRNILPDHVANHFLTNERRAEELYSQQRDNVGVMFASIPNFTEFYSEDVNRGVECIRLLNEIIADFDELLDESRFSCIEKIKTVGACYMAASGLNPTDKANVSTEHICALVNFAFSMKERLEDVNKHSYNQFHLRVGISSGPLVGGVIGARKPVYDIWGNTVNEASRMDSTGQMGKIQVTKEVASVLQKKGFHVERRGIVEVKGKGQMETYFVLGKKCDGSAIFVRQPSQNSSLAAVVYTMVQARRKQTIRKTENAQTNMKMNRTKSQEKKMNCMNNKEPIRNQRFSSVRLSNRDVSQEHRRNTTRATIFFGTTNSGHGRKFSKFTD</sequence>
<dbReference type="CTD" id="8236798"/>
<dbReference type="InterPro" id="IPR009398">
    <property type="entry name" value="Adcy_conserved_dom"/>
</dbReference>
<dbReference type="InterPro" id="IPR030672">
    <property type="entry name" value="Adcy"/>
</dbReference>
<keyword evidence="6 16" id="KW-0479">Metal-binding</keyword>
<protein>
    <recommendedName>
        <fullName evidence="4 16">adenylate cyclase</fullName>
        <ecNumber evidence="4 16">4.6.1.1</ecNumber>
    </recommendedName>
</protein>
<feature type="transmembrane region" description="Helical" evidence="20">
    <location>
        <begin position="575"/>
        <end position="594"/>
    </location>
</feature>
<evidence type="ECO:0000259" key="21">
    <source>
        <dbReference type="PROSITE" id="PS50125"/>
    </source>
</evidence>
<dbReference type="PANTHER" id="PTHR45627:SF1">
    <property type="entry name" value="ADENYLATE CYCLASE TYPE 8"/>
    <property type="match status" value="1"/>
</dbReference>
<reference evidence="22" key="1">
    <citation type="submission" date="2007-04" db="EMBL/GenBank/DDBJ databases">
        <title>Annotation of Pediculus humanus corporis strain USDA.</title>
        <authorList>
            <person name="Kirkness E."/>
            <person name="Hannick L."/>
            <person name="Hass B."/>
            <person name="Bruggner R."/>
            <person name="Lawson D."/>
            <person name="Bidwell S."/>
            <person name="Joardar V."/>
            <person name="Caler E."/>
            <person name="Walenz B."/>
            <person name="Inman J."/>
            <person name="Schobel S."/>
            <person name="Galinsky K."/>
            <person name="Amedeo P."/>
            <person name="Strausberg R."/>
        </authorList>
    </citation>
    <scope>NUCLEOTIDE SEQUENCE</scope>
    <source>
        <strain evidence="22">USDA</strain>
    </source>
</reference>
<feature type="transmembrane region" description="Helical" evidence="20">
    <location>
        <begin position="744"/>
        <end position="762"/>
    </location>
</feature>
<feature type="binding site" evidence="17">
    <location>
        <begin position="282"/>
        <end position="287"/>
    </location>
    <ligand>
        <name>ATP</name>
        <dbReference type="ChEBI" id="CHEBI:30616"/>
    </ligand>
</feature>
<evidence type="ECO:0000256" key="20">
    <source>
        <dbReference type="SAM" id="Phobius"/>
    </source>
</evidence>
<keyword evidence="13 16" id="KW-0472">Membrane</keyword>
<dbReference type="STRING" id="121224.E0VG99"/>
<keyword evidence="5 20" id="KW-0812">Transmembrane</keyword>
<feature type="domain" description="Guanylate cyclase" evidence="21">
    <location>
        <begin position="883"/>
        <end position="1020"/>
    </location>
</feature>
<comment type="catalytic activity">
    <reaction evidence="1 16">
        <text>ATP = 3',5'-cyclic AMP + diphosphate</text>
        <dbReference type="Rhea" id="RHEA:15389"/>
        <dbReference type="ChEBI" id="CHEBI:30616"/>
        <dbReference type="ChEBI" id="CHEBI:33019"/>
        <dbReference type="ChEBI" id="CHEBI:58165"/>
        <dbReference type="EC" id="4.6.1.1"/>
    </reaction>
</comment>
<dbReference type="RefSeq" id="XP_002425143.1">
    <property type="nucleotide sequence ID" value="XM_002425098.1"/>
</dbReference>
<evidence type="ECO:0000256" key="12">
    <source>
        <dbReference type="ARBA" id="ARBA00022998"/>
    </source>
</evidence>
<feature type="transmembrane region" description="Helical" evidence="20">
    <location>
        <begin position="129"/>
        <end position="146"/>
    </location>
</feature>
<evidence type="ECO:0000256" key="18">
    <source>
        <dbReference type="PIRSR" id="PIRSR039050-51"/>
    </source>
</evidence>
<evidence type="ECO:0000256" key="9">
    <source>
        <dbReference type="ARBA" id="ARBA00022840"/>
    </source>
</evidence>
<evidence type="ECO:0000256" key="2">
    <source>
        <dbReference type="ARBA" id="ARBA00001936"/>
    </source>
</evidence>
<dbReference type="InterPro" id="IPR001054">
    <property type="entry name" value="A/G_cyclase"/>
</dbReference>
<feature type="domain" description="Guanylate cyclase" evidence="21">
    <location>
        <begin position="277"/>
        <end position="404"/>
    </location>
</feature>
<keyword evidence="18" id="KW-0464">Manganese</keyword>
<feature type="binding site" evidence="17">
    <location>
        <position position="933"/>
    </location>
    <ligand>
        <name>ATP</name>
        <dbReference type="ChEBI" id="CHEBI:30616"/>
    </ligand>
</feature>
<dbReference type="PIRSF" id="PIRSF039050">
    <property type="entry name" value="Ade_cyc"/>
    <property type="match status" value="1"/>
</dbReference>
<dbReference type="eggNOG" id="KOG3619">
    <property type="taxonomic scope" value="Eukaryota"/>
</dbReference>
<comment type="cofactor">
    <cofactor evidence="2">
        <name>Mn(2+)</name>
        <dbReference type="ChEBI" id="CHEBI:29035"/>
    </cofactor>
</comment>
<dbReference type="EMBL" id="DS235133">
    <property type="protein sequence ID" value="EEB12405.1"/>
    <property type="molecule type" value="Genomic_DNA"/>
</dbReference>
<dbReference type="GO" id="GO:0007189">
    <property type="term" value="P:adenylate cyclase-activating G protein-coupled receptor signaling pathway"/>
    <property type="evidence" value="ECO:0007669"/>
    <property type="project" value="TreeGrafter"/>
</dbReference>
<feature type="binding site" evidence="18">
    <location>
        <position position="326"/>
    </location>
    <ligand>
        <name>Mg(2+)</name>
        <dbReference type="ChEBI" id="CHEBI:18420"/>
        <label>2</label>
        <note>catalytic</note>
    </ligand>
</feature>